<evidence type="ECO:0000313" key="4">
    <source>
        <dbReference type="Proteomes" id="UP000230423"/>
    </source>
</evidence>
<dbReference type="Gene3D" id="1.25.40.90">
    <property type="match status" value="1"/>
</dbReference>
<dbReference type="InterPro" id="IPR008942">
    <property type="entry name" value="ENTH_VHS"/>
</dbReference>
<organism evidence="3 4">
    <name type="scientific">Teladorsagia circumcincta</name>
    <name type="common">Brown stomach worm</name>
    <name type="synonym">Ostertagia circumcincta</name>
    <dbReference type="NCBI Taxonomy" id="45464"/>
    <lineage>
        <taxon>Eukaryota</taxon>
        <taxon>Metazoa</taxon>
        <taxon>Ecdysozoa</taxon>
        <taxon>Nematoda</taxon>
        <taxon>Chromadorea</taxon>
        <taxon>Rhabditida</taxon>
        <taxon>Rhabditina</taxon>
        <taxon>Rhabditomorpha</taxon>
        <taxon>Strongyloidea</taxon>
        <taxon>Trichostrongylidae</taxon>
        <taxon>Teladorsagia</taxon>
    </lineage>
</organism>
<feature type="compositionally biased region" description="Basic and acidic residues" evidence="1">
    <location>
        <begin position="105"/>
        <end position="130"/>
    </location>
</feature>
<sequence length="423" mass="45713">MMVFTKLLIFSGKECWKTIKTHGEEYIRSLEQYKYVDERGRDQGLNVRHRVKVILELLSDDDKLRAQRKKMKSDNKERYQGYTSDDIRIGRGGAYNSSSINSYSDEWKDDNSDSYKNRSSYDDSRDDYSSKEVNSFQFPDETRRGSASPELGFRQEPTPEEDFGDFASARSVPQPNTTAQVTGNIKAETLHIPAIRPPGAASAPSRTKSPVAVDLLGLDAPSSTTSSIPPLDFFGAPAQVQSSPIRPPRPPSGDGAQSASKPNLADNLFLSSPPAQVTSNNAFVTDWSAAPTVLKASEPQASFDFATFDAFTSPTPVSPASSTPLSTAVHQPSGLDDMFASLSVSSTVSSRGNDSPAKPVSAGDSMTSSSEKPVQPTKIGSTWAGASGLIDLDNLASKSTPVKQGLSLNQMQMNKQSGFIPFL</sequence>
<feature type="compositionally biased region" description="Basic and acidic residues" evidence="1">
    <location>
        <begin position="72"/>
        <end position="89"/>
    </location>
</feature>
<feature type="region of interest" description="Disordered" evidence="1">
    <location>
        <begin position="68"/>
        <end position="178"/>
    </location>
</feature>
<evidence type="ECO:0000256" key="1">
    <source>
        <dbReference type="SAM" id="MobiDB-lite"/>
    </source>
</evidence>
<dbReference type="GO" id="GO:0030276">
    <property type="term" value="F:clathrin binding"/>
    <property type="evidence" value="ECO:0007669"/>
    <property type="project" value="TreeGrafter"/>
</dbReference>
<dbReference type="OrthoDB" id="4033880at2759"/>
<dbReference type="Pfam" id="PF01417">
    <property type="entry name" value="ENTH"/>
    <property type="match status" value="1"/>
</dbReference>
<feature type="region of interest" description="Disordered" evidence="1">
    <location>
        <begin position="346"/>
        <end position="380"/>
    </location>
</feature>
<evidence type="ECO:0000313" key="3">
    <source>
        <dbReference type="EMBL" id="PIO73500.1"/>
    </source>
</evidence>
<dbReference type="AlphaFoldDB" id="A0A2G9UVH6"/>
<dbReference type="Proteomes" id="UP000230423">
    <property type="component" value="Unassembled WGS sequence"/>
</dbReference>
<feature type="domain" description="ENTH" evidence="2">
    <location>
        <begin position="1"/>
        <end position="68"/>
    </location>
</feature>
<feature type="compositionally biased region" description="Polar residues" evidence="1">
    <location>
        <begin position="95"/>
        <end position="104"/>
    </location>
</feature>
<feature type="region of interest" description="Disordered" evidence="1">
    <location>
        <begin position="226"/>
        <end position="272"/>
    </location>
</feature>
<reference evidence="3 4" key="1">
    <citation type="submission" date="2015-09" db="EMBL/GenBank/DDBJ databases">
        <title>Draft genome of the parasitic nematode Teladorsagia circumcincta isolate WARC Sus (inbred).</title>
        <authorList>
            <person name="Mitreva M."/>
        </authorList>
    </citation>
    <scope>NUCLEOTIDE SEQUENCE [LARGE SCALE GENOMIC DNA]</scope>
    <source>
        <strain evidence="3 4">S</strain>
    </source>
</reference>
<dbReference type="GO" id="GO:0006897">
    <property type="term" value="P:endocytosis"/>
    <property type="evidence" value="ECO:0007669"/>
    <property type="project" value="TreeGrafter"/>
</dbReference>
<proteinExistence type="predicted"/>
<accession>A0A2G9UVH6</accession>
<dbReference type="GO" id="GO:0005886">
    <property type="term" value="C:plasma membrane"/>
    <property type="evidence" value="ECO:0007669"/>
    <property type="project" value="TreeGrafter"/>
</dbReference>
<dbReference type="GO" id="GO:0005543">
    <property type="term" value="F:phospholipid binding"/>
    <property type="evidence" value="ECO:0007669"/>
    <property type="project" value="TreeGrafter"/>
</dbReference>
<gene>
    <name evidence="3" type="ORF">TELCIR_04530</name>
</gene>
<protein>
    <recommendedName>
        <fullName evidence="2">ENTH domain-containing protein</fullName>
    </recommendedName>
</protein>
<dbReference type="PANTHER" id="PTHR12276:SF45">
    <property type="entry name" value="CLATHRIN INTERACTOR 1"/>
    <property type="match status" value="1"/>
</dbReference>
<dbReference type="PROSITE" id="PS50942">
    <property type="entry name" value="ENTH"/>
    <property type="match status" value="1"/>
</dbReference>
<dbReference type="EMBL" id="KZ345446">
    <property type="protein sequence ID" value="PIO73500.1"/>
    <property type="molecule type" value="Genomic_DNA"/>
</dbReference>
<keyword evidence="4" id="KW-1185">Reference proteome</keyword>
<dbReference type="GO" id="GO:0005768">
    <property type="term" value="C:endosome"/>
    <property type="evidence" value="ECO:0007669"/>
    <property type="project" value="TreeGrafter"/>
</dbReference>
<name>A0A2G9UVH6_TELCI</name>
<dbReference type="InterPro" id="IPR013809">
    <property type="entry name" value="ENTH"/>
</dbReference>
<dbReference type="SUPFAM" id="SSF48464">
    <property type="entry name" value="ENTH/VHS domain"/>
    <property type="match status" value="1"/>
</dbReference>
<dbReference type="PANTHER" id="PTHR12276">
    <property type="entry name" value="EPSIN/ENT-RELATED"/>
    <property type="match status" value="1"/>
</dbReference>
<evidence type="ECO:0000259" key="2">
    <source>
        <dbReference type="PROSITE" id="PS50942"/>
    </source>
</evidence>
<dbReference type="GO" id="GO:0030125">
    <property type="term" value="C:clathrin vesicle coat"/>
    <property type="evidence" value="ECO:0007669"/>
    <property type="project" value="TreeGrafter"/>
</dbReference>